<comment type="subcellular location">
    <subcellularLocation>
        <location evidence="1">Cytoplasm</location>
    </subcellularLocation>
</comment>
<feature type="region of interest" description="Disordered" evidence="3">
    <location>
        <begin position="691"/>
        <end position="714"/>
    </location>
</feature>
<feature type="compositionally biased region" description="Polar residues" evidence="3">
    <location>
        <begin position="61"/>
        <end position="78"/>
    </location>
</feature>
<gene>
    <name evidence="4" type="primary">g6773</name>
    <name evidence="4" type="ORF">VP750_LOCUS5799</name>
</gene>
<feature type="compositionally biased region" description="Low complexity" evidence="3">
    <location>
        <begin position="814"/>
        <end position="827"/>
    </location>
</feature>
<protein>
    <submittedName>
        <fullName evidence="4">G6773 protein</fullName>
    </submittedName>
</protein>
<dbReference type="InterPro" id="IPR039739">
    <property type="entry name" value="MAG2/RNF10"/>
</dbReference>
<dbReference type="EMBL" id="CAXHTA020000010">
    <property type="protein sequence ID" value="CAL5224140.1"/>
    <property type="molecule type" value="Genomic_DNA"/>
</dbReference>
<dbReference type="Proteomes" id="UP001497392">
    <property type="component" value="Unassembled WGS sequence"/>
</dbReference>
<organism evidence="4 5">
    <name type="scientific">Coccomyxa viridis</name>
    <dbReference type="NCBI Taxonomy" id="1274662"/>
    <lineage>
        <taxon>Eukaryota</taxon>
        <taxon>Viridiplantae</taxon>
        <taxon>Chlorophyta</taxon>
        <taxon>core chlorophytes</taxon>
        <taxon>Trebouxiophyceae</taxon>
        <taxon>Trebouxiophyceae incertae sedis</taxon>
        <taxon>Coccomyxaceae</taxon>
        <taxon>Coccomyxa</taxon>
    </lineage>
</organism>
<feature type="region of interest" description="Disordered" evidence="3">
    <location>
        <begin position="519"/>
        <end position="566"/>
    </location>
</feature>
<feature type="compositionally biased region" description="Gly residues" evidence="3">
    <location>
        <begin position="117"/>
        <end position="131"/>
    </location>
</feature>
<feature type="region of interest" description="Disordered" evidence="3">
    <location>
        <begin position="1"/>
        <end position="78"/>
    </location>
</feature>
<dbReference type="InterPro" id="IPR013083">
    <property type="entry name" value="Znf_RING/FYVE/PHD"/>
</dbReference>
<reference evidence="4 5" key="1">
    <citation type="submission" date="2024-06" db="EMBL/GenBank/DDBJ databases">
        <authorList>
            <person name="Kraege A."/>
            <person name="Thomma B."/>
        </authorList>
    </citation>
    <scope>NUCLEOTIDE SEQUENCE [LARGE SCALE GENOMIC DNA]</scope>
</reference>
<feature type="region of interest" description="Disordered" evidence="3">
    <location>
        <begin position="112"/>
        <end position="144"/>
    </location>
</feature>
<dbReference type="SUPFAM" id="SSF57850">
    <property type="entry name" value="RING/U-box"/>
    <property type="match status" value="1"/>
</dbReference>
<feature type="compositionally biased region" description="Low complexity" evidence="3">
    <location>
        <begin position="544"/>
        <end position="566"/>
    </location>
</feature>
<feature type="region of interest" description="Disordered" evidence="3">
    <location>
        <begin position="278"/>
        <end position="303"/>
    </location>
</feature>
<dbReference type="PANTHER" id="PTHR12983">
    <property type="entry name" value="RING FINGER 10 FAMILY MEMBER"/>
    <property type="match status" value="1"/>
</dbReference>
<evidence type="ECO:0000256" key="3">
    <source>
        <dbReference type="SAM" id="MobiDB-lite"/>
    </source>
</evidence>
<feature type="compositionally biased region" description="Low complexity" evidence="3">
    <location>
        <begin position="519"/>
        <end position="529"/>
    </location>
</feature>
<evidence type="ECO:0000256" key="1">
    <source>
        <dbReference type="ARBA" id="ARBA00004496"/>
    </source>
</evidence>
<accession>A0ABP1FW66</accession>
<feature type="compositionally biased region" description="Low complexity" evidence="3">
    <location>
        <begin position="790"/>
        <end position="803"/>
    </location>
</feature>
<evidence type="ECO:0000313" key="4">
    <source>
        <dbReference type="EMBL" id="CAL5224140.1"/>
    </source>
</evidence>
<proteinExistence type="predicted"/>
<feature type="compositionally biased region" description="Basic and acidic residues" evidence="3">
    <location>
        <begin position="884"/>
        <end position="893"/>
    </location>
</feature>
<feature type="region of interest" description="Disordered" evidence="3">
    <location>
        <begin position="468"/>
        <end position="490"/>
    </location>
</feature>
<comment type="caution">
    <text evidence="4">The sequence shown here is derived from an EMBL/GenBank/DDBJ whole genome shotgun (WGS) entry which is preliminary data.</text>
</comment>
<feature type="compositionally biased region" description="Low complexity" evidence="3">
    <location>
        <begin position="900"/>
        <end position="913"/>
    </location>
</feature>
<feature type="compositionally biased region" description="Basic and acidic residues" evidence="3">
    <location>
        <begin position="41"/>
        <end position="60"/>
    </location>
</feature>
<feature type="region of interest" description="Disordered" evidence="3">
    <location>
        <begin position="787"/>
        <end position="913"/>
    </location>
</feature>
<name>A0ABP1FW66_9CHLO</name>
<keyword evidence="5" id="KW-1185">Reference proteome</keyword>
<sequence>MPGVNGRETSPENGHHNAVAQKHSGAAPKGKGSHQSPGAKEGAKEAVAHSRESDLSKALRDTQNGHAAQQPRSQQITAYTDRTPDAAILGKSPSSRLGYTSANHLLNFKYQSHQQRGRGGSGPLGARGRSGSGRRAGPRPQPYNRNKFLQANFRFLVSDAADLRRHEADADLMLDWDDVVQVEMLTAQEIQCPISLEAPVCPQITPCGHVFAFPSILAHLMNHGGENLRKASPCPLCFQPIVARELRLVQIKIVTPPKIGDTVTFSLLKRPRRGIIPQEVAGEALEDSEPTPAQEKEDQRSPSIPMAVWAGKSPPAPDTMGAAPSAVQDSADMIRVNPFAKFGAISDATPLWRSAAEQLSTYAAEVTTEGGYDAAMEAPYIYAAVDALAVRAGKWAERRQRLLLEASPDDLAVPTPEAAAAAAIAAVKEMTNAASESAKSEIARRAAEEAKAAEDAAAKAALVRDFPSLQPATPSPAPPHRGWENAHAAAARTQGVEAAFSDDEFEPLTLHFSNAEAAMSSRAAASSPSGPKDAAASEQPEEQGIPIKAPDAPKAPDAAGSAPSALLGLSPQDQATFLKSNEYYFYQASDGQWLFLTALDMRILLAHYGAYGALPGRLAAQVVNIDNITQTEVMRKKIKFLGHLPLTGAFQLAEVDLAALLPEEALAPFADELQGRGCRRERRMQEEAQQAARDAKQAASRAAALAASSSGPTAAELKAMPLPSASLRHFMGGLSEEEALTNALTASLAEDFSGEEEGAATEDEAAMPQSGISFAKMTAMGFAATGPSLPASSPGGMSGTSPGALQRPAWGKLPAQPAAQRAPTPGAKPQAWGVTTPRQQGPGLAPPAQPAPISWLEPAALSSHGQDNKGEGLAGGDHYSSPAPKEEVKESLGKKKKGQKQQTLLFTTTQRRY</sequence>
<keyword evidence="2" id="KW-0963">Cytoplasm</keyword>
<evidence type="ECO:0000256" key="2">
    <source>
        <dbReference type="ARBA" id="ARBA00022490"/>
    </source>
</evidence>
<dbReference type="PANTHER" id="PTHR12983:SF9">
    <property type="entry name" value="E3 UBIQUITIN-PROTEIN LIGASE RNF10"/>
    <property type="match status" value="1"/>
</dbReference>
<evidence type="ECO:0000313" key="5">
    <source>
        <dbReference type="Proteomes" id="UP001497392"/>
    </source>
</evidence>
<dbReference type="Gene3D" id="3.30.40.10">
    <property type="entry name" value="Zinc/RING finger domain, C3HC4 (zinc finger)"/>
    <property type="match status" value="1"/>
</dbReference>